<dbReference type="RefSeq" id="WP_066788562.1">
    <property type="nucleotide sequence ID" value="NZ_LWQS01000060.1"/>
</dbReference>
<gene>
    <name evidence="4" type="ORF">A6A03_02745</name>
</gene>
<dbReference type="EMBL" id="LWQS01000060">
    <property type="protein sequence ID" value="OAN45091.1"/>
    <property type="molecule type" value="Genomic_DNA"/>
</dbReference>
<keyword evidence="2" id="KW-0812">Transmembrane</keyword>
<dbReference type="SUPFAM" id="SSF51905">
    <property type="entry name" value="FAD/NAD(P)-binding domain"/>
    <property type="match status" value="1"/>
</dbReference>
<evidence type="ECO:0000256" key="1">
    <source>
        <dbReference type="ARBA" id="ARBA00023002"/>
    </source>
</evidence>
<protein>
    <submittedName>
        <fullName evidence="4">FAD-dependent oxidoreductase</fullName>
    </submittedName>
</protein>
<dbReference type="PANTHER" id="PTHR13847:SF287">
    <property type="entry name" value="FAD-DEPENDENT OXIDOREDUCTASE DOMAIN-CONTAINING PROTEIN 1"/>
    <property type="match status" value="1"/>
</dbReference>
<organism evidence="4 5">
    <name type="scientific">Chloroflexus islandicus</name>
    <dbReference type="NCBI Taxonomy" id="1707952"/>
    <lineage>
        <taxon>Bacteria</taxon>
        <taxon>Bacillati</taxon>
        <taxon>Chloroflexota</taxon>
        <taxon>Chloroflexia</taxon>
        <taxon>Chloroflexales</taxon>
        <taxon>Chloroflexineae</taxon>
        <taxon>Chloroflexaceae</taxon>
        <taxon>Chloroflexus</taxon>
    </lineage>
</organism>
<sequence>MIDRAQVVIIGAGVIGASIAFHLAERGLRDVVILEREEAEISGSTARSAAGVRHQFSSRTNVLLSRYSIERLRHFEEEVGGHAELRQVGYLFLINDEATWAQYLRNVAMQRELGVRVETLTPEEAARFVPQMRIDDLIGATFGPDDGYCDPYGIALGYLRAAQRHGVRLRRGMPVTGFQISGGRVTAVETPSGPVGCDMVINCAGPWAGEVAALAGLDLPVRPYRRNVYMTTPFPAISAPIPLTIDVGTGFYMRREGQSILMGRSNPAEPSSTNTNVDWDWLEAVIEAGIHRFPILETAGLAEQQCWAGLYEITPDHNPILGRHPDLEGYIDASGFSGHGIMHAPATGLLIAEEVIDGRAHTINIDELRIDRFRSGQLASEFNVI</sequence>
<dbReference type="GO" id="GO:0016491">
    <property type="term" value="F:oxidoreductase activity"/>
    <property type="evidence" value="ECO:0007669"/>
    <property type="project" value="UniProtKB-KW"/>
</dbReference>
<dbReference type="InterPro" id="IPR036188">
    <property type="entry name" value="FAD/NAD-bd_sf"/>
</dbReference>
<dbReference type="SUPFAM" id="SSF54373">
    <property type="entry name" value="FAD-linked reductases, C-terminal domain"/>
    <property type="match status" value="1"/>
</dbReference>
<proteinExistence type="predicted"/>
<keyword evidence="1" id="KW-0560">Oxidoreductase</keyword>
<evidence type="ECO:0000313" key="5">
    <source>
        <dbReference type="Proteomes" id="UP000078287"/>
    </source>
</evidence>
<dbReference type="GO" id="GO:0005737">
    <property type="term" value="C:cytoplasm"/>
    <property type="evidence" value="ECO:0007669"/>
    <property type="project" value="TreeGrafter"/>
</dbReference>
<keyword evidence="2" id="KW-0472">Membrane</keyword>
<evidence type="ECO:0000256" key="2">
    <source>
        <dbReference type="SAM" id="Phobius"/>
    </source>
</evidence>
<feature type="transmembrane region" description="Helical" evidence="2">
    <location>
        <begin position="7"/>
        <end position="24"/>
    </location>
</feature>
<dbReference type="STRING" id="1707952.A6A03_02745"/>
<dbReference type="Gene3D" id="3.50.50.60">
    <property type="entry name" value="FAD/NAD(P)-binding domain"/>
    <property type="match status" value="1"/>
</dbReference>
<keyword evidence="2" id="KW-1133">Transmembrane helix</keyword>
<feature type="domain" description="FAD dependent oxidoreductase" evidence="3">
    <location>
        <begin position="7"/>
        <end position="353"/>
    </location>
</feature>
<dbReference type="InterPro" id="IPR006076">
    <property type="entry name" value="FAD-dep_OxRdtase"/>
</dbReference>
<comment type="caution">
    <text evidence="4">The sequence shown here is derived from an EMBL/GenBank/DDBJ whole genome shotgun (WGS) entry which is preliminary data.</text>
</comment>
<dbReference type="Gene3D" id="3.30.9.10">
    <property type="entry name" value="D-Amino Acid Oxidase, subunit A, domain 2"/>
    <property type="match status" value="1"/>
</dbReference>
<keyword evidence="5" id="KW-1185">Reference proteome</keyword>
<evidence type="ECO:0000313" key="4">
    <source>
        <dbReference type="EMBL" id="OAN45091.1"/>
    </source>
</evidence>
<reference evidence="4 5" key="1">
    <citation type="submission" date="2016-04" db="EMBL/GenBank/DDBJ databases">
        <title>Chloroflexus islandicus sp. nov., a thermophilic filamentous anoxygenic phototrophic bacterium from geyser Strokkur (Iceland).</title>
        <authorList>
            <person name="Gaisin V.A."/>
            <person name="Kalashnikov A.M."/>
            <person name="Sukhacheva M.V."/>
            <person name="Grouzdev D.S."/>
            <person name="Ivanov T.M."/>
            <person name="Kuznetsov B."/>
            <person name="Gorlenko V.M."/>
        </authorList>
    </citation>
    <scope>NUCLEOTIDE SEQUENCE [LARGE SCALE GENOMIC DNA]</scope>
    <source>
        <strain evidence="5">isl-2</strain>
    </source>
</reference>
<name>A0A178M8I2_9CHLR</name>
<dbReference type="OrthoDB" id="9794226at2"/>
<dbReference type="AlphaFoldDB" id="A0A178M8I2"/>
<dbReference type="Pfam" id="PF01266">
    <property type="entry name" value="DAO"/>
    <property type="match status" value="1"/>
</dbReference>
<dbReference type="PANTHER" id="PTHR13847">
    <property type="entry name" value="SARCOSINE DEHYDROGENASE-RELATED"/>
    <property type="match status" value="1"/>
</dbReference>
<dbReference type="Proteomes" id="UP000078287">
    <property type="component" value="Unassembled WGS sequence"/>
</dbReference>
<accession>A0A178M8I2</accession>
<evidence type="ECO:0000259" key="3">
    <source>
        <dbReference type="Pfam" id="PF01266"/>
    </source>
</evidence>